<evidence type="ECO:0000313" key="5">
    <source>
        <dbReference type="Proteomes" id="UP000613740"/>
    </source>
</evidence>
<evidence type="ECO:0000259" key="3">
    <source>
        <dbReference type="PROSITE" id="PS50181"/>
    </source>
</evidence>
<dbReference type="Proteomes" id="UP000613740">
    <property type="component" value="Unassembled WGS sequence"/>
</dbReference>
<dbReference type="GO" id="GO:0005930">
    <property type="term" value="C:axoneme"/>
    <property type="evidence" value="ECO:0007669"/>
    <property type="project" value="UniProtKB-SubCell"/>
</dbReference>
<organism evidence="4 5">
    <name type="scientific">Chlamydomonas schloesseri</name>
    <dbReference type="NCBI Taxonomy" id="2026947"/>
    <lineage>
        <taxon>Eukaryota</taxon>
        <taxon>Viridiplantae</taxon>
        <taxon>Chlorophyta</taxon>
        <taxon>core chlorophytes</taxon>
        <taxon>Chlorophyceae</taxon>
        <taxon>CS clade</taxon>
        <taxon>Chlamydomonadales</taxon>
        <taxon>Chlamydomonadaceae</taxon>
        <taxon>Chlamydomonas</taxon>
    </lineage>
</organism>
<feature type="region of interest" description="Disordered" evidence="2">
    <location>
        <begin position="346"/>
        <end position="423"/>
    </location>
</feature>
<evidence type="ECO:0000256" key="2">
    <source>
        <dbReference type="SAM" id="MobiDB-lite"/>
    </source>
</evidence>
<evidence type="ECO:0000256" key="1">
    <source>
        <dbReference type="ARBA" id="ARBA00004430"/>
    </source>
</evidence>
<reference evidence="4" key="1">
    <citation type="journal article" date="2020" name="bioRxiv">
        <title>Comparative genomics of Chlamydomonas.</title>
        <authorList>
            <person name="Craig R.J."/>
            <person name="Hasan A.R."/>
            <person name="Ness R.W."/>
            <person name="Keightley P.D."/>
        </authorList>
    </citation>
    <scope>NUCLEOTIDE SEQUENCE</scope>
    <source>
        <strain evidence="4">CCAP 11/173</strain>
    </source>
</reference>
<dbReference type="InterPro" id="IPR032675">
    <property type="entry name" value="LRR_dom_sf"/>
</dbReference>
<dbReference type="InterPro" id="IPR006553">
    <property type="entry name" value="Leu-rich_rpt_Cys-con_subtyp"/>
</dbReference>
<feature type="compositionally biased region" description="Low complexity" evidence="2">
    <location>
        <begin position="346"/>
        <end position="403"/>
    </location>
</feature>
<dbReference type="EMBL" id="JAEHOD010000031">
    <property type="protein sequence ID" value="KAG2443206.1"/>
    <property type="molecule type" value="Genomic_DNA"/>
</dbReference>
<name>A0A835TFL6_9CHLO</name>
<dbReference type="SMART" id="SM00367">
    <property type="entry name" value="LRR_CC"/>
    <property type="match status" value="2"/>
</dbReference>
<dbReference type="GO" id="GO:0031146">
    <property type="term" value="P:SCF-dependent proteasomal ubiquitin-dependent protein catabolic process"/>
    <property type="evidence" value="ECO:0007669"/>
    <property type="project" value="TreeGrafter"/>
</dbReference>
<comment type="caution">
    <text evidence="4">The sequence shown here is derived from an EMBL/GenBank/DDBJ whole genome shotgun (WGS) entry which is preliminary data.</text>
</comment>
<feature type="domain" description="F-box" evidence="3">
    <location>
        <begin position="7"/>
        <end position="54"/>
    </location>
</feature>
<dbReference type="Gene3D" id="3.80.10.10">
    <property type="entry name" value="Ribonuclease Inhibitor"/>
    <property type="match status" value="3"/>
</dbReference>
<evidence type="ECO:0000313" key="4">
    <source>
        <dbReference type="EMBL" id="KAG2443206.1"/>
    </source>
</evidence>
<dbReference type="GO" id="GO:0019005">
    <property type="term" value="C:SCF ubiquitin ligase complex"/>
    <property type="evidence" value="ECO:0007669"/>
    <property type="project" value="TreeGrafter"/>
</dbReference>
<dbReference type="InterPro" id="IPR001810">
    <property type="entry name" value="F-box_dom"/>
</dbReference>
<comment type="subcellular location">
    <subcellularLocation>
        <location evidence="1">Cytoplasm</location>
        <location evidence="1">Cytoskeleton</location>
        <location evidence="1">Cilium axoneme</location>
    </subcellularLocation>
</comment>
<dbReference type="PROSITE" id="PS50181">
    <property type="entry name" value="FBOX"/>
    <property type="match status" value="1"/>
</dbReference>
<dbReference type="PANTHER" id="PTHR13318:SF190">
    <property type="entry name" value="PARTNER OF PAIRED, ISOFORM B"/>
    <property type="match status" value="1"/>
</dbReference>
<accession>A0A835TFL6</accession>
<gene>
    <name evidence="4" type="ORF">HYH02_009282</name>
</gene>
<proteinExistence type="predicted"/>
<dbReference type="PANTHER" id="PTHR13318">
    <property type="entry name" value="PARTNER OF PAIRED, ISOFORM B-RELATED"/>
    <property type="match status" value="1"/>
</dbReference>
<protein>
    <recommendedName>
        <fullName evidence="3">F-box domain-containing protein</fullName>
    </recommendedName>
</protein>
<dbReference type="OrthoDB" id="537781at2759"/>
<keyword evidence="5" id="KW-1185">Reference proteome</keyword>
<dbReference type="AlphaFoldDB" id="A0A835TFL6"/>
<dbReference type="SUPFAM" id="SSF52047">
    <property type="entry name" value="RNI-like"/>
    <property type="match status" value="1"/>
</dbReference>
<sequence length="744" mass="76171">MAHTHRSRSLQELPRDLIAQVVTALPYSALPSFRATCSVARDLVDSASNGWVMKVEECEALQTSRLLYRLTSLAYFYFEGWTWDDAEREANFLAVVLTHLSVFGKVQEVRFPATATLPFRCCRGLLAALTSVTALGLPPLHGVVIPDSAQYTAAVGSVAALGATLTDLSLDGWRLTDAAARTLSSGLSKLQRLNLGNTEAVTHAGYAAIARLTGLVSLTASGVHGSNATLQPLTALLGLTTLRVELATAFWDRDPGPLARQPLLRALGWWHSEPQPSAELRAGQLGGSLRHLSLCMHLDQRALELLAGSCPLLEMLQVQAITLRTIDPAEAAAAAAAAVATAAARAPTGPDVAGPGPAAAAAAPVAAGPQRPARQPSLGGASPPTSPAAALAALLRSASRGSSPPRPAPLQPQPAVSPLSTPGATWPGYHGPVLSSVRTLILGELDMPPATEPQPVARLTSVFPGLENFMTFMVLRRGLMQLEKADKLKRLVLNCQHIEDEAMAFLPSLPSLTGLQLDGCQHLTAASLPVLRCTPGVTTLMLIDLPCADDAFLSRLCDGGAAAAGGGAGAGGVAGAGTPGGSPHPGGASVAVESAASGAAGGADVAGTPDVAGASAGLGAVGGGGLLPALKGLVLSKLDNLGDEGVQALAGLSATLEQVELRALTRITPACLDVVGRLPHLSLLCVCECSGIERAHTRALAEGLRVAGRDDISVEYESVMVAAPTLADEFSELAAEEAGAGGKI</sequence>